<comment type="caution">
    <text evidence="3">The sequence shown here is derived from an EMBL/GenBank/DDBJ whole genome shotgun (WGS) entry which is preliminary data.</text>
</comment>
<proteinExistence type="inferred from homology"/>
<dbReference type="Pfam" id="PF00582">
    <property type="entry name" value="Usp"/>
    <property type="match status" value="2"/>
</dbReference>
<dbReference type="Proteomes" id="UP000236520">
    <property type="component" value="Unassembled WGS sequence"/>
</dbReference>
<comment type="similarity">
    <text evidence="1">Belongs to the universal stress protein A family.</text>
</comment>
<evidence type="ECO:0000256" key="1">
    <source>
        <dbReference type="ARBA" id="ARBA00008791"/>
    </source>
</evidence>
<gene>
    <name evidence="3" type="ORF">SMF913_26721</name>
</gene>
<dbReference type="AlphaFoldDB" id="A0A2J7YT98"/>
<feature type="domain" description="UspA" evidence="2">
    <location>
        <begin position="5"/>
        <end position="139"/>
    </location>
</feature>
<organism evidence="3 4">
    <name type="scientific">Streptomyces malaysiensis</name>
    <dbReference type="NCBI Taxonomy" id="92644"/>
    <lineage>
        <taxon>Bacteria</taxon>
        <taxon>Bacillati</taxon>
        <taxon>Actinomycetota</taxon>
        <taxon>Actinomycetes</taxon>
        <taxon>Kitasatosporales</taxon>
        <taxon>Streptomycetaceae</taxon>
        <taxon>Streptomyces</taxon>
        <taxon>Streptomyces violaceusniger group</taxon>
    </lineage>
</organism>
<dbReference type="EMBL" id="LJIW01000002">
    <property type="protein sequence ID" value="PNG91256.1"/>
    <property type="molecule type" value="Genomic_DNA"/>
</dbReference>
<sequence>MEPPLVVGVDGSHHSLQAVDWAVGAAARHGVPLRLVHASLWERYEGAAPAADPRRPWELVRDEEIAASAAERACRCGPDVKISAEVLPEDPVAALLSAGQDASGLVVGSRGRGELAALLLGSVSLAVAARATCPVTVVRGGEPNRRGAFGRIVLGVGEPGEAAGRSAAARFAFREAAVGHRTLEAVRAWRAPAGEVTDDLLLEGDPVRAHWSRAERTLDDALRACRRYHPEVSVHAETVEGPARKALLHAAATADLLVLGACRGHGRTVGLQLGRIAHAALHHAPCPVVIVPERGRTHGGE</sequence>
<evidence type="ECO:0000313" key="3">
    <source>
        <dbReference type="EMBL" id="PNG91256.1"/>
    </source>
</evidence>
<dbReference type="PRINTS" id="PR01438">
    <property type="entry name" value="UNVRSLSTRESS"/>
</dbReference>
<dbReference type="InterPro" id="IPR006016">
    <property type="entry name" value="UspA"/>
</dbReference>
<protein>
    <submittedName>
        <fullName evidence="3">Universal stress protein</fullName>
    </submittedName>
</protein>
<feature type="domain" description="UspA" evidence="2">
    <location>
        <begin position="150"/>
        <end position="292"/>
    </location>
</feature>
<accession>A0A2J7YT98</accession>
<dbReference type="InterPro" id="IPR014729">
    <property type="entry name" value="Rossmann-like_a/b/a_fold"/>
</dbReference>
<dbReference type="Gene3D" id="3.40.50.620">
    <property type="entry name" value="HUPs"/>
    <property type="match status" value="2"/>
</dbReference>
<evidence type="ECO:0000313" key="4">
    <source>
        <dbReference type="Proteomes" id="UP000236520"/>
    </source>
</evidence>
<name>A0A2J7YT98_STRMQ</name>
<keyword evidence="4" id="KW-1185">Reference proteome</keyword>
<dbReference type="SUPFAM" id="SSF52402">
    <property type="entry name" value="Adenine nucleotide alpha hydrolases-like"/>
    <property type="match status" value="2"/>
</dbReference>
<evidence type="ECO:0000259" key="2">
    <source>
        <dbReference type="Pfam" id="PF00582"/>
    </source>
</evidence>
<reference evidence="3 4" key="1">
    <citation type="submission" date="2015-09" db="EMBL/GenBank/DDBJ databases">
        <title>Genome sequence, genome mining and natural product profiling of a biocontrol bacterium Streptomyces malaysiensis F913.</title>
        <authorList>
            <person name="Xu Y."/>
            <person name="Wei J."/>
            <person name="Xie J."/>
            <person name="Li T."/>
            <person name="Zhou Z."/>
        </authorList>
    </citation>
    <scope>NUCLEOTIDE SEQUENCE [LARGE SCALE GENOMIC DNA]</scope>
    <source>
        <strain evidence="3 4">F913</strain>
    </source>
</reference>
<dbReference type="RefSeq" id="WP_102936625.1">
    <property type="nucleotide sequence ID" value="NZ_LJIW01000002.1"/>
</dbReference>
<dbReference type="InterPro" id="IPR006015">
    <property type="entry name" value="Universal_stress_UspA"/>
</dbReference>
<dbReference type="PANTHER" id="PTHR46553:SF3">
    <property type="entry name" value="ADENINE NUCLEOTIDE ALPHA HYDROLASES-LIKE SUPERFAMILY PROTEIN"/>
    <property type="match status" value="1"/>
</dbReference>
<dbReference type="PANTHER" id="PTHR46553">
    <property type="entry name" value="ADENINE NUCLEOTIDE ALPHA HYDROLASES-LIKE SUPERFAMILY PROTEIN"/>
    <property type="match status" value="1"/>
</dbReference>